<evidence type="ECO:0000313" key="4">
    <source>
        <dbReference type="Proteomes" id="UP001443914"/>
    </source>
</evidence>
<comment type="caution">
    <text evidence="3">The sequence shown here is derived from an EMBL/GenBank/DDBJ whole genome shotgun (WGS) entry which is preliminary data.</text>
</comment>
<accession>A0AAW1KBP1</accession>
<feature type="transmembrane region" description="Helical" evidence="2">
    <location>
        <begin position="171"/>
        <end position="192"/>
    </location>
</feature>
<feature type="compositionally biased region" description="Low complexity" evidence="1">
    <location>
        <begin position="57"/>
        <end position="84"/>
    </location>
</feature>
<dbReference type="Proteomes" id="UP001443914">
    <property type="component" value="Unassembled WGS sequence"/>
</dbReference>
<keyword evidence="2" id="KW-0812">Transmembrane</keyword>
<proteinExistence type="predicted"/>
<dbReference type="InterPro" id="IPR040339">
    <property type="entry name" value="At1g16860-like"/>
</dbReference>
<gene>
    <name evidence="3" type="ORF">RND81_06G139800</name>
</gene>
<feature type="compositionally biased region" description="Polar residues" evidence="1">
    <location>
        <begin position="1"/>
        <end position="14"/>
    </location>
</feature>
<name>A0AAW1KBP1_SAPOF</name>
<protein>
    <recommendedName>
        <fullName evidence="5">Ubiquitin-specific protease family C19-related protein</fullName>
    </recommendedName>
</protein>
<dbReference type="AlphaFoldDB" id="A0AAW1KBP1"/>
<keyword evidence="2" id="KW-0472">Membrane</keyword>
<organism evidence="3 4">
    <name type="scientific">Saponaria officinalis</name>
    <name type="common">Common soapwort</name>
    <name type="synonym">Lychnis saponaria</name>
    <dbReference type="NCBI Taxonomy" id="3572"/>
    <lineage>
        <taxon>Eukaryota</taxon>
        <taxon>Viridiplantae</taxon>
        <taxon>Streptophyta</taxon>
        <taxon>Embryophyta</taxon>
        <taxon>Tracheophyta</taxon>
        <taxon>Spermatophyta</taxon>
        <taxon>Magnoliopsida</taxon>
        <taxon>eudicotyledons</taxon>
        <taxon>Gunneridae</taxon>
        <taxon>Pentapetalae</taxon>
        <taxon>Caryophyllales</taxon>
        <taxon>Caryophyllaceae</taxon>
        <taxon>Caryophylleae</taxon>
        <taxon>Saponaria</taxon>
    </lineage>
</organism>
<feature type="compositionally biased region" description="Pro residues" evidence="1">
    <location>
        <begin position="86"/>
        <end position="96"/>
    </location>
</feature>
<keyword evidence="4" id="KW-1185">Reference proteome</keyword>
<feature type="compositionally biased region" description="Polar residues" evidence="1">
    <location>
        <begin position="122"/>
        <end position="131"/>
    </location>
</feature>
<reference evidence="3" key="1">
    <citation type="submission" date="2024-03" db="EMBL/GenBank/DDBJ databases">
        <title>WGS assembly of Saponaria officinalis var. Norfolk2.</title>
        <authorList>
            <person name="Jenkins J."/>
            <person name="Shu S."/>
            <person name="Grimwood J."/>
            <person name="Barry K."/>
            <person name="Goodstein D."/>
            <person name="Schmutz J."/>
            <person name="Leebens-Mack J."/>
            <person name="Osbourn A."/>
        </authorList>
    </citation>
    <scope>NUCLEOTIDE SEQUENCE [LARGE SCALE GENOMIC DNA]</scope>
    <source>
        <strain evidence="3">JIC</strain>
    </source>
</reference>
<evidence type="ECO:0008006" key="5">
    <source>
        <dbReference type="Google" id="ProtNLM"/>
    </source>
</evidence>
<sequence>MSSRTQSHQLSNGLYVSGRLENPPSTPRASTISSRAAVPYTGGDLSKSGELAKMFDLSLSSSSSQPSTPKLPSRTPSLPNSGSGPQPGPGQPPAHPHPSRLSNSGRLSASKKTSGPLHPTGLITSGPLTSSGGPARRPAPPEGGGGKMMYGAAVTNMGKEKERYGMRVSRGVMWVFGIVVLMGLLVGVFLMVAVKKVVILVAVAAVLVPVLVGFGWSYMWRRRAVLGFVSSFPDTELRGAVDGQFVKVTGVVTCGSIPLESSFKREPRCVYVSTELYEYKGWGGKSANPKHRCFSWGSRHSEQYVADFYVSDFHTGLRALVKSGYGAKVAPLVEPATVADVTKEKRDLSPNFLQWLADRSLSSDDRVMRLKEGYVKEGSTVSVMGVVRRHENIVMIVPPEEPISTGCRWLRCLLPMYIEGLILHCEDNQNSDVIPV</sequence>
<keyword evidence="2" id="KW-1133">Transmembrane helix</keyword>
<feature type="compositionally biased region" description="Polar residues" evidence="1">
    <location>
        <begin position="100"/>
        <end position="113"/>
    </location>
</feature>
<feature type="transmembrane region" description="Helical" evidence="2">
    <location>
        <begin position="198"/>
        <end position="218"/>
    </location>
</feature>
<evidence type="ECO:0000313" key="3">
    <source>
        <dbReference type="EMBL" id="KAK9715049.1"/>
    </source>
</evidence>
<dbReference type="EMBL" id="JBDFQZ010000006">
    <property type="protein sequence ID" value="KAK9715049.1"/>
    <property type="molecule type" value="Genomic_DNA"/>
</dbReference>
<evidence type="ECO:0000256" key="1">
    <source>
        <dbReference type="SAM" id="MobiDB-lite"/>
    </source>
</evidence>
<dbReference type="PANTHER" id="PTHR33709">
    <property type="entry name" value="OSJNBA0035M09.9 PROTEIN"/>
    <property type="match status" value="1"/>
</dbReference>
<evidence type="ECO:0000256" key="2">
    <source>
        <dbReference type="SAM" id="Phobius"/>
    </source>
</evidence>
<feature type="region of interest" description="Disordered" evidence="1">
    <location>
        <begin position="1"/>
        <end position="150"/>
    </location>
</feature>
<dbReference type="PANTHER" id="PTHR33709:SF17">
    <property type="entry name" value="UBIQUITIN-SPECIFIC PROTEASE FAMILY C19-RELATED PROTEIN"/>
    <property type="match status" value="1"/>
</dbReference>